<dbReference type="Pfam" id="PF01337">
    <property type="entry name" value="Barstar"/>
    <property type="match status" value="1"/>
</dbReference>
<proteinExistence type="predicted"/>
<dbReference type="Proteomes" id="UP001379533">
    <property type="component" value="Chromosome"/>
</dbReference>
<evidence type="ECO:0000313" key="2">
    <source>
        <dbReference type="EMBL" id="WXA99226.1"/>
    </source>
</evidence>
<name>A0ABZ2KKN8_9BACT</name>
<evidence type="ECO:0000313" key="3">
    <source>
        <dbReference type="Proteomes" id="UP001379533"/>
    </source>
</evidence>
<protein>
    <submittedName>
        <fullName evidence="2">Barstar family protein</fullName>
    </submittedName>
</protein>
<dbReference type="InterPro" id="IPR000468">
    <property type="entry name" value="Barstar"/>
</dbReference>
<gene>
    <name evidence="2" type="ORF">LZC95_20680</name>
</gene>
<sequence>MKLDLKVSGVVHVPDLDLDAVRAAAKVHGAIVYALPDTGITDRESFFGWFRANVPQDPPLVSARSWDAFRDSIRSGLLDEKPRRFVIVWPNSAAMGPAEERQNALDVLAQIVSDLADTRATRGRTKHVSVLVG</sequence>
<evidence type="ECO:0000259" key="1">
    <source>
        <dbReference type="Pfam" id="PF01337"/>
    </source>
</evidence>
<keyword evidence="3" id="KW-1185">Reference proteome</keyword>
<dbReference type="EMBL" id="CP089982">
    <property type="protein sequence ID" value="WXA99226.1"/>
    <property type="molecule type" value="Genomic_DNA"/>
</dbReference>
<dbReference type="RefSeq" id="WP_394849859.1">
    <property type="nucleotide sequence ID" value="NZ_CP089982.1"/>
</dbReference>
<feature type="domain" description="Barstar (barnase inhibitor)" evidence="1">
    <location>
        <begin position="39"/>
        <end position="122"/>
    </location>
</feature>
<accession>A0ABZ2KKN8</accession>
<organism evidence="2 3">
    <name type="scientific">Pendulispora brunnea</name>
    <dbReference type="NCBI Taxonomy" id="2905690"/>
    <lineage>
        <taxon>Bacteria</taxon>
        <taxon>Pseudomonadati</taxon>
        <taxon>Myxococcota</taxon>
        <taxon>Myxococcia</taxon>
        <taxon>Myxococcales</taxon>
        <taxon>Sorangiineae</taxon>
        <taxon>Pendulisporaceae</taxon>
        <taxon>Pendulispora</taxon>
    </lineage>
</organism>
<reference evidence="2 3" key="1">
    <citation type="submission" date="2021-12" db="EMBL/GenBank/DDBJ databases">
        <title>Discovery of the Pendulisporaceae a myxobacterial family with distinct sporulation behavior and unique specialized metabolism.</title>
        <authorList>
            <person name="Garcia R."/>
            <person name="Popoff A."/>
            <person name="Bader C.D."/>
            <person name="Loehr J."/>
            <person name="Walesch S."/>
            <person name="Walt C."/>
            <person name="Boldt J."/>
            <person name="Bunk B."/>
            <person name="Haeckl F.J.F.P.J."/>
            <person name="Gunesch A.P."/>
            <person name="Birkelbach J."/>
            <person name="Nuebel U."/>
            <person name="Pietschmann T."/>
            <person name="Bach T."/>
            <person name="Mueller R."/>
        </authorList>
    </citation>
    <scope>NUCLEOTIDE SEQUENCE [LARGE SCALE GENOMIC DNA]</scope>
    <source>
        <strain evidence="2 3">MSr12523</strain>
    </source>
</reference>